<reference evidence="9 10" key="1">
    <citation type="submission" date="2024-01" db="EMBL/GenBank/DDBJ databases">
        <title>A draft genome for a cacao thread blight-causing isolate of Paramarasmius palmivorus.</title>
        <authorList>
            <person name="Baruah I.K."/>
            <person name="Bukari Y."/>
            <person name="Amoako-Attah I."/>
            <person name="Meinhardt L.W."/>
            <person name="Bailey B.A."/>
            <person name="Cohen S.P."/>
        </authorList>
    </citation>
    <scope>NUCLEOTIDE SEQUENCE [LARGE SCALE GENOMIC DNA]</scope>
    <source>
        <strain evidence="9 10">GH-12</strain>
    </source>
</reference>
<dbReference type="CDD" id="cd00593">
    <property type="entry name" value="RIBOc"/>
    <property type="match status" value="1"/>
</dbReference>
<feature type="compositionally biased region" description="Low complexity" evidence="6">
    <location>
        <begin position="778"/>
        <end position="789"/>
    </location>
</feature>
<dbReference type="PANTHER" id="PTHR48016:SF48">
    <property type="entry name" value="SERINE_THREONINE-PROTEIN KINASE BCK1_SLK1_SSP31"/>
    <property type="match status" value="1"/>
</dbReference>
<dbReference type="GO" id="GO:0000165">
    <property type="term" value="P:MAPK cascade"/>
    <property type="evidence" value="ECO:0007669"/>
    <property type="project" value="UniProtKB-ARBA"/>
</dbReference>
<keyword evidence="3" id="KW-0418">Kinase</keyword>
<feature type="compositionally biased region" description="Polar residues" evidence="6">
    <location>
        <begin position="278"/>
        <end position="290"/>
    </location>
</feature>
<organism evidence="9 10">
    <name type="scientific">Paramarasmius palmivorus</name>
    <dbReference type="NCBI Taxonomy" id="297713"/>
    <lineage>
        <taxon>Eukaryota</taxon>
        <taxon>Fungi</taxon>
        <taxon>Dikarya</taxon>
        <taxon>Basidiomycota</taxon>
        <taxon>Agaricomycotina</taxon>
        <taxon>Agaricomycetes</taxon>
        <taxon>Agaricomycetidae</taxon>
        <taxon>Agaricales</taxon>
        <taxon>Marasmiineae</taxon>
        <taxon>Marasmiaceae</taxon>
        <taxon>Paramarasmius</taxon>
    </lineage>
</organism>
<evidence type="ECO:0000256" key="5">
    <source>
        <dbReference type="PROSITE-ProRule" id="PRU10141"/>
    </source>
</evidence>
<feature type="compositionally biased region" description="Basic and acidic residues" evidence="6">
    <location>
        <begin position="877"/>
        <end position="896"/>
    </location>
</feature>
<dbReference type="GO" id="GO:0006396">
    <property type="term" value="P:RNA processing"/>
    <property type="evidence" value="ECO:0007669"/>
    <property type="project" value="InterPro"/>
</dbReference>
<sequence>MSASAPQKLTYKFIQSRLIEKIDDDNDFQLPQLPDEIWQKLSNDPLERDRLEFLGDALMSAFVAEHLYKLLSEGTAHYYTQARSALVANATFARIMRHIGYSFGKTKDAADAFECIIGAFHQASGATALQDWQEQYFLPLIYTAAKVCRNIPAKVKRKKNSTFKKWKATPNIISPSLRDRKLRSRYAVPSPQMKTPKRITTAFTVKTPLFIDLTADEEDSSIVDNEIEEIDARDFLGSKGNSKPAPVELLRSQTILRLATSKNRGTEAVPTTPRPISIKTSTRVPVTPNYNLDDEHKPDLGGQTPLGRHRKFRLDKEEHFGPPPEPTEPSPRLPSLEIASQRARARHRPQEHLVTGVLVILLQNASDFSRYEPQLLTTCHLHLTAKFQWIRGELLGKGSYGSVYLALIGTTGELMAVKQVELVAHPDKRQIEISDALRLERNTLKDLDHPNIVRFLGFEESTKNLSILIVYSFMEYVSGGTIGSCLIHHGPFDDEVTKHFLRQMLDGLEYLHSKGIIHRDIKADNILVEKSGDCKISDFGISKQADEDEGRAFTGMKGTVYWMAPEVLVPSTGYDAKIDIWSVGCVAHEMWTGKRPWYGQELFAVMLEVSKNKQSPPLLSNAQLCQRAQHFRKNCFVIDPRRRASAAELRQHRYLVQKPGWRFEPSDIERPANRPSRPKSSSSHSSVERKKASQVTVHQRQRSSPHIPPVPPVPHIPPTLQSSSGKRTLRASSSQPRLDITISPDSLNRPPSPPVVIITPPGSPVRKQTPQYHIDVLSSPSTSDSSTKWSRGRRRSFFVANPDSERPPDAYVYTPPPLPKIRHSTSLSQSNDHNHLAPPGTHTLRSAKSMPFIYPESDSDDDSTFDTLMWKKPPTRSSREERSSRPPSHIDHDRRESALMRPMVDDIHKHLEEWFPDHDVDEPIIYDDDGISQDGERRGIRRGKKSIRVAAEEHRRSLYLQRRGTTKLWESSLEELGHRTRIG</sequence>
<feature type="region of interest" description="Disordered" evidence="6">
    <location>
        <begin position="664"/>
        <end position="791"/>
    </location>
</feature>
<keyword evidence="2 5" id="KW-0547">Nucleotide-binding</keyword>
<dbReference type="SMART" id="SM00220">
    <property type="entry name" value="S_TKc"/>
    <property type="match status" value="1"/>
</dbReference>
<dbReference type="EMBL" id="JAYKXP010000004">
    <property type="protein sequence ID" value="KAK7059034.1"/>
    <property type="molecule type" value="Genomic_DNA"/>
</dbReference>
<name>A0AAW0E4J5_9AGAR</name>
<feature type="compositionally biased region" description="Polar residues" evidence="6">
    <location>
        <begin position="719"/>
        <end position="736"/>
    </location>
</feature>
<proteinExistence type="predicted"/>
<gene>
    <name evidence="9" type="ORF">VNI00_001658</name>
</gene>
<evidence type="ECO:0000259" key="7">
    <source>
        <dbReference type="PROSITE" id="PS50011"/>
    </source>
</evidence>
<evidence type="ECO:0000256" key="3">
    <source>
        <dbReference type="ARBA" id="ARBA00022777"/>
    </source>
</evidence>
<dbReference type="PANTHER" id="PTHR48016">
    <property type="entry name" value="MAP KINASE KINASE KINASE SSK2-RELATED-RELATED"/>
    <property type="match status" value="1"/>
</dbReference>
<accession>A0AAW0E4J5</accession>
<dbReference type="GO" id="GO:0004525">
    <property type="term" value="F:ribonuclease III activity"/>
    <property type="evidence" value="ECO:0007669"/>
    <property type="project" value="InterPro"/>
</dbReference>
<evidence type="ECO:0000313" key="10">
    <source>
        <dbReference type="Proteomes" id="UP001383192"/>
    </source>
</evidence>
<keyword evidence="10" id="KW-1185">Reference proteome</keyword>
<dbReference type="InterPro" id="IPR011009">
    <property type="entry name" value="Kinase-like_dom_sf"/>
</dbReference>
<keyword evidence="4 5" id="KW-0067">ATP-binding</keyword>
<dbReference type="Gene3D" id="1.10.1520.10">
    <property type="entry name" value="Ribonuclease III domain"/>
    <property type="match status" value="1"/>
</dbReference>
<dbReference type="InterPro" id="IPR000999">
    <property type="entry name" value="RNase_III_dom"/>
</dbReference>
<feature type="domain" description="RNase III" evidence="8">
    <location>
        <begin position="49"/>
        <end position="125"/>
    </location>
</feature>
<comment type="caution">
    <text evidence="9">The sequence shown here is derived from an EMBL/GenBank/DDBJ whole genome shotgun (WGS) entry which is preliminary data.</text>
</comment>
<dbReference type="Pfam" id="PF00069">
    <property type="entry name" value="Pkinase"/>
    <property type="match status" value="1"/>
</dbReference>
<dbReference type="GO" id="GO:0004672">
    <property type="term" value="F:protein kinase activity"/>
    <property type="evidence" value="ECO:0007669"/>
    <property type="project" value="InterPro"/>
</dbReference>
<protein>
    <recommendedName>
        <fullName evidence="11">Protein kinase domain-containing protein</fullName>
    </recommendedName>
</protein>
<dbReference type="PROSITE" id="PS00517">
    <property type="entry name" value="RNASE_3_1"/>
    <property type="match status" value="1"/>
</dbReference>
<evidence type="ECO:0000313" key="9">
    <source>
        <dbReference type="EMBL" id="KAK7059034.1"/>
    </source>
</evidence>
<dbReference type="InterPro" id="IPR008271">
    <property type="entry name" value="Ser/Thr_kinase_AS"/>
</dbReference>
<feature type="compositionally biased region" description="Low complexity" evidence="6">
    <location>
        <begin position="673"/>
        <end position="685"/>
    </location>
</feature>
<evidence type="ECO:0000259" key="8">
    <source>
        <dbReference type="PROSITE" id="PS50142"/>
    </source>
</evidence>
<dbReference type="Proteomes" id="UP001383192">
    <property type="component" value="Unassembled WGS sequence"/>
</dbReference>
<evidence type="ECO:0000256" key="6">
    <source>
        <dbReference type="SAM" id="MobiDB-lite"/>
    </source>
</evidence>
<dbReference type="PROSITE" id="PS50142">
    <property type="entry name" value="RNASE_3_2"/>
    <property type="match status" value="1"/>
</dbReference>
<dbReference type="Gene3D" id="1.10.510.10">
    <property type="entry name" value="Transferase(Phosphotransferase) domain 1"/>
    <property type="match status" value="1"/>
</dbReference>
<dbReference type="SUPFAM" id="SSF56112">
    <property type="entry name" value="Protein kinase-like (PK-like)"/>
    <property type="match status" value="1"/>
</dbReference>
<feature type="binding site" evidence="5">
    <location>
        <position position="418"/>
    </location>
    <ligand>
        <name>ATP</name>
        <dbReference type="ChEBI" id="CHEBI:30616"/>
    </ligand>
</feature>
<dbReference type="PROSITE" id="PS00107">
    <property type="entry name" value="PROTEIN_KINASE_ATP"/>
    <property type="match status" value="1"/>
</dbReference>
<keyword evidence="1" id="KW-0808">Transferase</keyword>
<evidence type="ECO:0000256" key="1">
    <source>
        <dbReference type="ARBA" id="ARBA00022679"/>
    </source>
</evidence>
<dbReference type="SUPFAM" id="SSF69065">
    <property type="entry name" value="RNase III domain-like"/>
    <property type="match status" value="1"/>
</dbReference>
<dbReference type="InterPro" id="IPR036389">
    <property type="entry name" value="RNase_III_sf"/>
</dbReference>
<feature type="compositionally biased region" description="Polar residues" evidence="6">
    <location>
        <begin position="694"/>
        <end position="704"/>
    </location>
</feature>
<dbReference type="AlphaFoldDB" id="A0AAW0E4J5"/>
<evidence type="ECO:0000256" key="4">
    <source>
        <dbReference type="ARBA" id="ARBA00022840"/>
    </source>
</evidence>
<dbReference type="Pfam" id="PF00636">
    <property type="entry name" value="Ribonuclease_3"/>
    <property type="match status" value="1"/>
</dbReference>
<dbReference type="InterPro" id="IPR050538">
    <property type="entry name" value="MAP_kinase_kinase_kinase"/>
</dbReference>
<dbReference type="InterPro" id="IPR000719">
    <property type="entry name" value="Prot_kinase_dom"/>
</dbReference>
<evidence type="ECO:0000256" key="2">
    <source>
        <dbReference type="ARBA" id="ARBA00022741"/>
    </source>
</evidence>
<dbReference type="PROSITE" id="PS00108">
    <property type="entry name" value="PROTEIN_KINASE_ST"/>
    <property type="match status" value="1"/>
</dbReference>
<feature type="region of interest" description="Disordered" evidence="6">
    <location>
        <begin position="824"/>
        <end position="896"/>
    </location>
</feature>
<evidence type="ECO:0008006" key="11">
    <source>
        <dbReference type="Google" id="ProtNLM"/>
    </source>
</evidence>
<dbReference type="InterPro" id="IPR017441">
    <property type="entry name" value="Protein_kinase_ATP_BS"/>
</dbReference>
<feature type="domain" description="Protein kinase" evidence="7">
    <location>
        <begin position="389"/>
        <end position="655"/>
    </location>
</feature>
<dbReference type="PROSITE" id="PS50011">
    <property type="entry name" value="PROTEIN_KINASE_DOM"/>
    <property type="match status" value="1"/>
</dbReference>
<dbReference type="SMART" id="SM00535">
    <property type="entry name" value="RIBOc"/>
    <property type="match status" value="1"/>
</dbReference>
<feature type="compositionally biased region" description="Pro residues" evidence="6">
    <location>
        <begin position="706"/>
        <end position="717"/>
    </location>
</feature>
<dbReference type="GO" id="GO:0005524">
    <property type="term" value="F:ATP binding"/>
    <property type="evidence" value="ECO:0007669"/>
    <property type="project" value="UniProtKB-UniRule"/>
</dbReference>
<feature type="region of interest" description="Disordered" evidence="6">
    <location>
        <begin position="264"/>
        <end position="307"/>
    </location>
</feature>